<evidence type="ECO:0000313" key="3">
    <source>
        <dbReference type="Proteomes" id="UP000003240"/>
    </source>
</evidence>
<dbReference type="InterPro" id="IPR003141">
    <property type="entry name" value="Pol/His_phosphatase_N"/>
</dbReference>
<organism evidence="2 3">
    <name type="scientific">Acetonema longum DSM 6540</name>
    <dbReference type="NCBI Taxonomy" id="1009370"/>
    <lineage>
        <taxon>Bacteria</taxon>
        <taxon>Bacillati</taxon>
        <taxon>Bacillota</taxon>
        <taxon>Negativicutes</taxon>
        <taxon>Acetonemataceae</taxon>
        <taxon>Acetonema</taxon>
    </lineage>
</organism>
<dbReference type="AlphaFoldDB" id="F7NG67"/>
<keyword evidence="3" id="KW-1185">Reference proteome</keyword>
<dbReference type="GO" id="GO:0004534">
    <property type="term" value="F:5'-3' RNA exonuclease activity"/>
    <property type="evidence" value="ECO:0007669"/>
    <property type="project" value="TreeGrafter"/>
</dbReference>
<dbReference type="GO" id="GO:0035312">
    <property type="term" value="F:5'-3' DNA exonuclease activity"/>
    <property type="evidence" value="ECO:0007669"/>
    <property type="project" value="TreeGrafter"/>
</dbReference>
<dbReference type="OrthoDB" id="9775360at2"/>
<reference evidence="2 3" key="1">
    <citation type="journal article" date="2011" name="EMBO J.">
        <title>Structural diversity of bacterial flagellar motors.</title>
        <authorList>
            <person name="Chen S."/>
            <person name="Beeby M."/>
            <person name="Murphy G.E."/>
            <person name="Leadbetter J.R."/>
            <person name="Hendrixson D.R."/>
            <person name="Briegel A."/>
            <person name="Li Z."/>
            <person name="Shi J."/>
            <person name="Tocheva E.I."/>
            <person name="Muller A."/>
            <person name="Dobro M.J."/>
            <person name="Jensen G.J."/>
        </authorList>
    </citation>
    <scope>NUCLEOTIDE SEQUENCE [LARGE SCALE GENOMIC DNA]</scope>
    <source>
        <strain evidence="2 3">DSM 6540</strain>
    </source>
</reference>
<proteinExistence type="predicted"/>
<dbReference type="SMART" id="SM00481">
    <property type="entry name" value="POLIIIAc"/>
    <property type="match status" value="1"/>
</dbReference>
<evidence type="ECO:0000259" key="1">
    <source>
        <dbReference type="SMART" id="SM00481"/>
    </source>
</evidence>
<dbReference type="Proteomes" id="UP000003240">
    <property type="component" value="Unassembled WGS sequence"/>
</dbReference>
<dbReference type="EMBL" id="AFGF01000040">
    <property type="protein sequence ID" value="EGO64985.1"/>
    <property type="molecule type" value="Genomic_DNA"/>
</dbReference>
<sequence length="214" mass="23328">MTKLRIDCHVHTCYSHDSQFSLDSLVETCRAKGMDGICVTDHNTIAGAAALAKHAPFPVVVGEEILTTAGEIIGYFLSREVPGGLSPQATVAAVKDQGGLVAIPHPFDRLRRSALKTEALLEIAANVDIIEIYNSRIILNADNQKARQFAKKYDKAVTVGSDCHSVREMGYSFVSMDQFNGPSEFMHQLQAGELCCRPIPLHLHVLRLQSLLGG</sequence>
<dbReference type="Pfam" id="PF13263">
    <property type="entry name" value="PHP_C"/>
    <property type="match status" value="1"/>
</dbReference>
<dbReference type="InterPro" id="IPR052018">
    <property type="entry name" value="PHP_domain"/>
</dbReference>
<comment type="caution">
    <text evidence="2">The sequence shown here is derived from an EMBL/GenBank/DDBJ whole genome shotgun (WGS) entry which is preliminary data.</text>
</comment>
<dbReference type="CDD" id="cd07432">
    <property type="entry name" value="PHP_HisPPase"/>
    <property type="match status" value="1"/>
</dbReference>
<dbReference type="PANTHER" id="PTHR42924">
    <property type="entry name" value="EXONUCLEASE"/>
    <property type="match status" value="1"/>
</dbReference>
<dbReference type="Pfam" id="PF02811">
    <property type="entry name" value="PHP"/>
    <property type="match status" value="1"/>
</dbReference>
<protein>
    <submittedName>
        <fullName evidence="2">Phosphotransferase domain-containing protein</fullName>
    </submittedName>
</protein>
<gene>
    <name evidence="2" type="ORF">ALO_05268</name>
</gene>
<dbReference type="InterPro" id="IPR016195">
    <property type="entry name" value="Pol/histidinol_Pase-like"/>
</dbReference>
<dbReference type="STRING" id="1009370.ALO_05268"/>
<dbReference type="InterPro" id="IPR004013">
    <property type="entry name" value="PHP_dom"/>
</dbReference>
<evidence type="ECO:0000313" key="2">
    <source>
        <dbReference type="EMBL" id="EGO64985.1"/>
    </source>
</evidence>
<dbReference type="GO" id="GO:0016740">
    <property type="term" value="F:transferase activity"/>
    <property type="evidence" value="ECO:0007669"/>
    <property type="project" value="UniProtKB-KW"/>
</dbReference>
<dbReference type="SUPFAM" id="SSF89550">
    <property type="entry name" value="PHP domain-like"/>
    <property type="match status" value="1"/>
</dbReference>
<feature type="domain" description="Polymerase/histidinol phosphatase N-terminal" evidence="1">
    <location>
        <begin position="6"/>
        <end position="69"/>
    </location>
</feature>
<accession>F7NG67</accession>
<dbReference type="Gene3D" id="3.20.20.140">
    <property type="entry name" value="Metal-dependent hydrolases"/>
    <property type="match status" value="1"/>
</dbReference>
<name>F7NG67_9FIRM</name>
<dbReference type="RefSeq" id="WP_004093510.1">
    <property type="nucleotide sequence ID" value="NZ_AFGF01000040.1"/>
</dbReference>
<dbReference type="PANTHER" id="PTHR42924:SF3">
    <property type="entry name" value="POLYMERASE_HISTIDINOL PHOSPHATASE N-TERMINAL DOMAIN-CONTAINING PROTEIN"/>
    <property type="match status" value="1"/>
</dbReference>
<keyword evidence="2" id="KW-0808">Transferase</keyword>
<dbReference type="eggNOG" id="COG0613">
    <property type="taxonomic scope" value="Bacteria"/>
</dbReference>